<proteinExistence type="predicted"/>
<dbReference type="EMBL" id="LFBU01000002">
    <property type="protein sequence ID" value="KMQ73199.1"/>
    <property type="molecule type" value="Genomic_DNA"/>
</dbReference>
<dbReference type="Proteomes" id="UP000036102">
    <property type="component" value="Unassembled WGS sequence"/>
</dbReference>
<dbReference type="AlphaFoldDB" id="A0A0J7J5E3"/>
<organism evidence="1 2">
    <name type="scientific">Marinobacter subterrani</name>
    <dbReference type="NCBI Taxonomy" id="1658765"/>
    <lineage>
        <taxon>Bacteria</taxon>
        <taxon>Pseudomonadati</taxon>
        <taxon>Pseudomonadota</taxon>
        <taxon>Gammaproteobacteria</taxon>
        <taxon>Pseudomonadales</taxon>
        <taxon>Marinobacteraceae</taxon>
        <taxon>Marinobacter</taxon>
    </lineage>
</organism>
<dbReference type="RefSeq" id="WP_048497486.1">
    <property type="nucleotide sequence ID" value="NZ_LFBU01000002.1"/>
</dbReference>
<gene>
    <name evidence="1" type="ORF">Msub_20396</name>
</gene>
<accession>A0A0J7J5E3</accession>
<comment type="caution">
    <text evidence="1">The sequence shown here is derived from an EMBL/GenBank/DDBJ whole genome shotgun (WGS) entry which is preliminary data.</text>
</comment>
<evidence type="ECO:0000313" key="1">
    <source>
        <dbReference type="EMBL" id="KMQ73199.1"/>
    </source>
</evidence>
<dbReference type="PATRIC" id="fig|1658765.3.peg.3668"/>
<evidence type="ECO:0000313" key="2">
    <source>
        <dbReference type="Proteomes" id="UP000036102"/>
    </source>
</evidence>
<dbReference type="OrthoDB" id="9157515at2"/>
<dbReference type="STRING" id="1658765.Msub_20396"/>
<name>A0A0J7J5E3_9GAMM</name>
<protein>
    <submittedName>
        <fullName evidence="1">Uncharacterized protein</fullName>
    </submittedName>
</protein>
<sequence>MSYRLTDVTELPRSPDALLTIVHPLSAVDIVSRILSPYTTASDPIENLDPRQPQDDLLEQLTVGERWLLDASGASPGVFRSRRAEADFLVTNLSPRLTRALNDHLEGNNAAGGGAPAPLKSDSLAAAIEPGYQPPAPVPQTSPKQGARVLDLHYRWPDGTGVAGAPYSVEGLSSYKSGNLDNEGKARVTGLSDPVVDVRFGEPARAGELDILRRQLQAGLDAILTRERREAERLGASTDSLPLTIKAGVHFAHGFLGLWDSAVGLIANNLAITNLTHLGYYNRALQSAWAATRDSSDQAWLDAFKKNFDETNKRALVEALGFDPGAITREQLADAYEATNLILADHESRKMLGQFAVDFAQAQDSTEISYFAGGLVFETVLAIMLASTAGAGVASAAPRYLRKLAPLGETLRNLAARLRITYQTRYHYNVDTGGLCESTCRTKPEGADLKPRDLSSRRLHISSIDEAVAALAASRRRIIARGGFTPKYTQEELAYLANQGLDKDRFIVRLVEERHVDGPDQPAGAMAGKLGRPGPAGEVRFWSTTLDQVEPSDTCPRLIAQQLGVEYNPEATYKLAIIDKDKAVEMADAETLIPTFDNLKAHVRHNVAGYADRDELLDEVMTPEYQAKYEKLVDGMGDAEWSNARIRAAYLRKQGLDVEQAMLFETRFNIQDETGANQYFLGNGLTKHTTLSKDGNIVHGALETYTLERNPQTFYTMTNGGSGGPEAYVELVDLTPIDFGE</sequence>
<keyword evidence="2" id="KW-1185">Reference proteome</keyword>
<reference evidence="1 2" key="1">
    <citation type="submission" date="2015-06" db="EMBL/GenBank/DDBJ databases">
        <title>Marinobacter subterrani, a genetically tractable neutrophilic iron-oxidizing strain isolated from the Soudan Iron Mine.</title>
        <authorList>
            <person name="Bonis B.M."/>
            <person name="Gralnick J.A."/>
        </authorList>
    </citation>
    <scope>NUCLEOTIDE SEQUENCE [LARGE SCALE GENOMIC DNA]</scope>
    <source>
        <strain evidence="1 2">JG233</strain>
    </source>
</reference>